<protein>
    <submittedName>
        <fullName evidence="1">Dihydrodipicolinate synthase family protein</fullName>
    </submittedName>
</protein>
<reference evidence="1" key="1">
    <citation type="submission" date="2021-08" db="EMBL/GenBank/DDBJ databases">
        <title>Novel anaerobic bacterium isolated from sea squirt in East Sea, Republic of Korea.</title>
        <authorList>
            <person name="Nguyen T.H."/>
            <person name="Li Z."/>
            <person name="Lee Y.-J."/>
            <person name="Ko J."/>
            <person name="Kim S.-G."/>
        </authorList>
    </citation>
    <scope>NUCLEOTIDE SEQUENCE</scope>
    <source>
        <strain evidence="1">KCTC 25031</strain>
    </source>
</reference>
<proteinExistence type="predicted"/>
<keyword evidence="2" id="KW-1185">Reference proteome</keyword>
<name>A0AC61NNU1_9BACT</name>
<dbReference type="EMBL" id="CP081303">
    <property type="protein sequence ID" value="QZE14660.1"/>
    <property type="molecule type" value="Genomic_DNA"/>
</dbReference>
<sequence length="303" mass="33037">MSQNKKITGFVAAPFTPMFEDGSLNLDAISKYADKLKGDGLAGVFINGTTGEGMLMSLTERKLVAEKWLEHQEDTFHVIVHVGSTSSVQSAELAAHAQENGAYAVGCMGPCFLPPSNTEDLVRFCEKVAQACDNTPFYYYHMPATSNVNVSMVEFLTLAQKRISNLAGIKFTHNNLMELRQCIQFNDGEFDILHGYDEILLSGLAMGAKGGVGSTYNYIPSVYLGLKEAFENGDIKKAQELQDISIKVVEVLIKYGGGVIAGKAIMNLIGIECGPCRAQLPFYGKSELEAIDSDLKKIGFYDL</sequence>
<accession>A0AC61NNU1</accession>
<organism evidence="1 2">
    <name type="scientific">Halosquirtibacter laminarini</name>
    <dbReference type="NCBI Taxonomy" id="3374600"/>
    <lineage>
        <taxon>Bacteria</taxon>
        <taxon>Pseudomonadati</taxon>
        <taxon>Bacteroidota</taxon>
        <taxon>Bacteroidia</taxon>
        <taxon>Marinilabiliales</taxon>
        <taxon>Prolixibacteraceae</taxon>
        <taxon>Halosquirtibacter</taxon>
    </lineage>
</organism>
<evidence type="ECO:0000313" key="1">
    <source>
        <dbReference type="EMBL" id="QZE14660.1"/>
    </source>
</evidence>
<gene>
    <name evidence="1" type="ORF">K4L44_01955</name>
</gene>
<dbReference type="Proteomes" id="UP000826212">
    <property type="component" value="Chromosome"/>
</dbReference>
<evidence type="ECO:0000313" key="2">
    <source>
        <dbReference type="Proteomes" id="UP000826212"/>
    </source>
</evidence>